<dbReference type="Pfam" id="PF19918">
    <property type="entry name" value="bpX2"/>
    <property type="match status" value="1"/>
</dbReference>
<evidence type="ECO:0000313" key="3">
    <source>
        <dbReference type="Proteomes" id="UP001273350"/>
    </source>
</evidence>
<evidence type="ECO:0000313" key="2">
    <source>
        <dbReference type="EMBL" id="MDX6187902.1"/>
    </source>
</evidence>
<feature type="domain" description="MoxR-vWA-beta-propeller ternary system" evidence="1">
    <location>
        <begin position="4"/>
        <end position="229"/>
    </location>
</feature>
<proteinExistence type="predicted"/>
<dbReference type="Proteomes" id="UP001273350">
    <property type="component" value="Unassembled WGS sequence"/>
</dbReference>
<accession>A0ABU4R5Q3</accession>
<name>A0ABU4R5Q3_9FLAO</name>
<protein>
    <recommendedName>
        <fullName evidence="1">MoxR-vWA-beta-propeller ternary system domain-containing protein</fullName>
    </recommendedName>
</protein>
<keyword evidence="3" id="KW-1185">Reference proteome</keyword>
<sequence length="232" mass="27145">MYFLEINKRDLEFLGAIRNWETIKLAFHEQSVWLKDFAPEQLNAIEIQQIPFHVIYELKENLLFKKGSLLPSKKLPSGLLWTPIMRALPVSMPGFNHNYFGIDQNIEIRLKPSEIVQEPYALLTDFSEIQSYIETAPDFRLKPLKWVVADQKILVLGNPLLPVKGNTYWLKEDFLLPTGYDFEWSILAKTIQKNSNPLEEDLLIWNRDNSCFRIPKNKMKPLSISSFRLTFS</sequence>
<organism evidence="2 3">
    <name type="scientific">Flavobacterium cupriresistens</name>
    <dbReference type="NCBI Taxonomy" id="2893885"/>
    <lineage>
        <taxon>Bacteria</taxon>
        <taxon>Pseudomonadati</taxon>
        <taxon>Bacteroidota</taxon>
        <taxon>Flavobacteriia</taxon>
        <taxon>Flavobacteriales</taxon>
        <taxon>Flavobacteriaceae</taxon>
        <taxon>Flavobacterium</taxon>
    </lineage>
</organism>
<reference evidence="2 3" key="1">
    <citation type="submission" date="2023-11" db="EMBL/GenBank/DDBJ databases">
        <title>Unpublished Manusciprt.</title>
        <authorList>
            <person name="Saticioglu I.B."/>
            <person name="Ay H."/>
            <person name="Ajmi N."/>
            <person name="Altun S."/>
            <person name="Duman M."/>
        </authorList>
    </citation>
    <scope>NUCLEOTIDE SEQUENCE [LARGE SCALE GENOMIC DNA]</scope>
    <source>
        <strain evidence="2 3">Fl-318</strain>
    </source>
</reference>
<dbReference type="RefSeq" id="WP_230002674.1">
    <property type="nucleotide sequence ID" value="NZ_CP087134.1"/>
</dbReference>
<gene>
    <name evidence="2" type="ORF">SGQ83_00940</name>
</gene>
<evidence type="ECO:0000259" key="1">
    <source>
        <dbReference type="Pfam" id="PF19918"/>
    </source>
</evidence>
<comment type="caution">
    <text evidence="2">The sequence shown here is derived from an EMBL/GenBank/DDBJ whole genome shotgun (WGS) entry which is preliminary data.</text>
</comment>
<dbReference type="EMBL" id="JAWXVI010000001">
    <property type="protein sequence ID" value="MDX6187902.1"/>
    <property type="molecule type" value="Genomic_DNA"/>
</dbReference>
<dbReference type="InterPro" id="IPR045552">
    <property type="entry name" value="bpX2"/>
</dbReference>